<dbReference type="InterPro" id="IPR052710">
    <property type="entry name" value="CAAX_protease"/>
</dbReference>
<protein>
    <recommendedName>
        <fullName evidence="2">CAAX prenyl protease 2/Lysostaphin resistance protein A-like domain-containing protein</fullName>
    </recommendedName>
</protein>
<comment type="caution">
    <text evidence="3">The sequence shown here is derived from an EMBL/GenBank/DDBJ whole genome shotgun (WGS) entry which is preliminary data.</text>
</comment>
<keyword evidence="1" id="KW-1133">Transmembrane helix</keyword>
<feature type="transmembrane region" description="Helical" evidence="1">
    <location>
        <begin position="202"/>
        <end position="218"/>
    </location>
</feature>
<organism evidence="3">
    <name type="scientific">bioreactor metagenome</name>
    <dbReference type="NCBI Taxonomy" id="1076179"/>
    <lineage>
        <taxon>unclassified sequences</taxon>
        <taxon>metagenomes</taxon>
        <taxon>ecological metagenomes</taxon>
    </lineage>
</organism>
<dbReference type="PANTHER" id="PTHR36435">
    <property type="entry name" value="SLR1288 PROTEIN"/>
    <property type="match status" value="1"/>
</dbReference>
<evidence type="ECO:0000259" key="2">
    <source>
        <dbReference type="Pfam" id="PF02517"/>
    </source>
</evidence>
<dbReference type="InterPro" id="IPR003675">
    <property type="entry name" value="Rce1/LyrA-like_dom"/>
</dbReference>
<feature type="transmembrane region" description="Helical" evidence="1">
    <location>
        <begin position="103"/>
        <end position="124"/>
    </location>
</feature>
<name>A0A644ZLE7_9ZZZZ</name>
<feature type="domain" description="CAAX prenyl protease 2/Lysostaphin resistance protein A-like" evidence="2">
    <location>
        <begin position="149"/>
        <end position="236"/>
    </location>
</feature>
<feature type="transmembrane region" description="Helical" evidence="1">
    <location>
        <begin position="59"/>
        <end position="82"/>
    </location>
</feature>
<dbReference type="Pfam" id="PF02517">
    <property type="entry name" value="Rce1-like"/>
    <property type="match status" value="1"/>
</dbReference>
<feature type="transmembrane region" description="Helical" evidence="1">
    <location>
        <begin position="223"/>
        <end position="244"/>
    </location>
</feature>
<keyword evidence="1" id="KW-0472">Membrane</keyword>
<feature type="transmembrane region" description="Helical" evidence="1">
    <location>
        <begin position="250"/>
        <end position="272"/>
    </location>
</feature>
<dbReference type="GO" id="GO:0004175">
    <property type="term" value="F:endopeptidase activity"/>
    <property type="evidence" value="ECO:0007669"/>
    <property type="project" value="UniProtKB-ARBA"/>
</dbReference>
<sequence length="291" mass="32072">MKGKFKSFFGAAGYLLLAFLIQVIVSVVVGGTIGVIYTINNINEITANGPNIEDMTNSILGLTNYILLASSIITVLTFLLIYKVRKKSTKKELQIVKTKNINLIIAGVLGVCVWLFNSGVLSLIEEAGLLTKYFDVMNQILSPLAEGSIIISIITVGIVAPFAEEFLFRGVIYKTLNKNISITWTIIIQAVLFGLFHGNLIQGSYATLLGLIFGYVTYKTKSLWPAIIMHMVNNTIATILPMFLSESIMVTGTFIGFMIFGIIGIVISLLLIKKKNNDDESEEFSFINYNN</sequence>
<feature type="transmembrane region" description="Helical" evidence="1">
    <location>
        <begin position="12"/>
        <end position="39"/>
    </location>
</feature>
<proteinExistence type="predicted"/>
<dbReference type="EMBL" id="VSSQ01009464">
    <property type="protein sequence ID" value="MPM41710.1"/>
    <property type="molecule type" value="Genomic_DNA"/>
</dbReference>
<accession>A0A644ZLE7</accession>
<dbReference type="GO" id="GO:0080120">
    <property type="term" value="P:CAAX-box protein maturation"/>
    <property type="evidence" value="ECO:0007669"/>
    <property type="project" value="UniProtKB-ARBA"/>
</dbReference>
<gene>
    <name evidence="3" type="ORF">SDC9_88366</name>
</gene>
<reference evidence="3" key="1">
    <citation type="submission" date="2019-08" db="EMBL/GenBank/DDBJ databases">
        <authorList>
            <person name="Kucharzyk K."/>
            <person name="Murdoch R.W."/>
            <person name="Higgins S."/>
            <person name="Loffler F."/>
        </authorList>
    </citation>
    <scope>NUCLEOTIDE SEQUENCE</scope>
</reference>
<dbReference type="PANTHER" id="PTHR36435:SF1">
    <property type="entry name" value="CAAX AMINO TERMINAL PROTEASE FAMILY PROTEIN"/>
    <property type="match status" value="1"/>
</dbReference>
<feature type="transmembrane region" description="Helical" evidence="1">
    <location>
        <begin position="175"/>
        <end position="196"/>
    </location>
</feature>
<evidence type="ECO:0000313" key="3">
    <source>
        <dbReference type="EMBL" id="MPM41710.1"/>
    </source>
</evidence>
<keyword evidence="1" id="KW-0812">Transmembrane</keyword>
<dbReference type="AlphaFoldDB" id="A0A644ZLE7"/>
<feature type="transmembrane region" description="Helical" evidence="1">
    <location>
        <begin position="144"/>
        <end position="163"/>
    </location>
</feature>
<evidence type="ECO:0000256" key="1">
    <source>
        <dbReference type="SAM" id="Phobius"/>
    </source>
</evidence>